<keyword evidence="3" id="KW-0804">Transcription</keyword>
<dbReference type="PROSITE" id="PS01124">
    <property type="entry name" value="HTH_ARAC_FAMILY_2"/>
    <property type="match status" value="1"/>
</dbReference>
<evidence type="ECO:0000313" key="7">
    <source>
        <dbReference type="Proteomes" id="UP001260959"/>
    </source>
</evidence>
<evidence type="ECO:0000256" key="3">
    <source>
        <dbReference type="ARBA" id="ARBA00023163"/>
    </source>
</evidence>
<dbReference type="EMBL" id="JAVIXS010000014">
    <property type="protein sequence ID" value="MDR4953350.1"/>
    <property type="molecule type" value="Genomic_DNA"/>
</dbReference>
<feature type="transmembrane region" description="Helical" evidence="4">
    <location>
        <begin position="144"/>
        <end position="163"/>
    </location>
</feature>
<feature type="transmembrane region" description="Helical" evidence="4">
    <location>
        <begin position="184"/>
        <end position="201"/>
    </location>
</feature>
<evidence type="ECO:0000256" key="2">
    <source>
        <dbReference type="ARBA" id="ARBA00023125"/>
    </source>
</evidence>
<dbReference type="InterPro" id="IPR018060">
    <property type="entry name" value="HTH_AraC"/>
</dbReference>
<dbReference type="Gene3D" id="1.10.10.60">
    <property type="entry name" value="Homeodomain-like"/>
    <property type="match status" value="2"/>
</dbReference>
<feature type="transmembrane region" description="Helical" evidence="4">
    <location>
        <begin position="207"/>
        <end position="228"/>
    </location>
</feature>
<comment type="caution">
    <text evidence="6">The sequence shown here is derived from an EMBL/GenBank/DDBJ whole genome shotgun (WGS) entry which is preliminary data.</text>
</comment>
<dbReference type="PANTHER" id="PTHR43280:SF29">
    <property type="entry name" value="ARAC-FAMILY TRANSCRIPTIONAL REGULATOR"/>
    <property type="match status" value="1"/>
</dbReference>
<dbReference type="SMART" id="SM00342">
    <property type="entry name" value="HTH_ARAC"/>
    <property type="match status" value="1"/>
</dbReference>
<feature type="transmembrane region" description="Helical" evidence="4">
    <location>
        <begin position="101"/>
        <end position="124"/>
    </location>
</feature>
<protein>
    <submittedName>
        <fullName evidence="6">Helix-turn-helix domain-containing protein</fullName>
    </submittedName>
</protein>
<feature type="transmembrane region" description="Helical" evidence="4">
    <location>
        <begin position="41"/>
        <end position="60"/>
    </location>
</feature>
<keyword evidence="4" id="KW-1133">Transmembrane helix</keyword>
<sequence length="375" mass="43078">MSDFGLPSLPSLFYLAGVFIACFSSLLILGKRKKIKADYVLAVWFLIIGIHLILFMLFFSGSYVKYPYFLGFEVIFPFIHGPMLYVYVLCVTGRNPGVKTALLHGIPVLMICILLSPLLMLSPWDKLASYQNGNNGCKSLSKVIKYLMILSGIVYVVLSLLAVRKYTKGISSQYSNTEKINLNWLYYLIAGIAFIWIAVVIRNDILIFSIVVLFIVVAAYFGISRVGILDLPVSIDMTEDKEHDHEMVKYQKNSPGDEAIQSIYEKLVYKMEHEKLYKDPELNLNNIAKVLEIHPNVLSQVINSMEQKNFYDYINRQRIEEFKRTVVLQENQKYTILSLAFECGFNSKTSFNRNFKKYMNCSPTEFLKSQSIHME</sequence>
<dbReference type="SUPFAM" id="SSF46689">
    <property type="entry name" value="Homeodomain-like"/>
    <property type="match status" value="1"/>
</dbReference>
<evidence type="ECO:0000256" key="1">
    <source>
        <dbReference type="ARBA" id="ARBA00023015"/>
    </source>
</evidence>
<feature type="transmembrane region" description="Helical" evidence="4">
    <location>
        <begin position="12"/>
        <end position="29"/>
    </location>
</feature>
<keyword evidence="2" id="KW-0238">DNA-binding</keyword>
<dbReference type="Proteomes" id="UP001260959">
    <property type="component" value="Unassembled WGS sequence"/>
</dbReference>
<dbReference type="PANTHER" id="PTHR43280">
    <property type="entry name" value="ARAC-FAMILY TRANSCRIPTIONAL REGULATOR"/>
    <property type="match status" value="1"/>
</dbReference>
<reference evidence="6 7" key="1">
    <citation type="submission" date="2023-08" db="EMBL/GenBank/DDBJ databases">
        <authorList>
            <person name="Maltman C."/>
        </authorList>
    </citation>
    <scope>NUCLEOTIDE SEQUENCE [LARGE SCALE GENOMIC DNA]</scope>
    <source>
        <strain evidence="6 7">ES2</strain>
    </source>
</reference>
<keyword evidence="7" id="KW-1185">Reference proteome</keyword>
<feature type="domain" description="HTH araC/xylS-type" evidence="5">
    <location>
        <begin position="266"/>
        <end position="369"/>
    </location>
</feature>
<dbReference type="Pfam" id="PF12833">
    <property type="entry name" value="HTH_18"/>
    <property type="match status" value="1"/>
</dbReference>
<evidence type="ECO:0000259" key="5">
    <source>
        <dbReference type="PROSITE" id="PS01124"/>
    </source>
</evidence>
<accession>A0ABU1E6X1</accession>
<name>A0ABU1E6X1_9FLAO</name>
<dbReference type="RefSeq" id="WP_309522496.1">
    <property type="nucleotide sequence ID" value="NZ_JAVIXS010000014.1"/>
</dbReference>
<dbReference type="InterPro" id="IPR009057">
    <property type="entry name" value="Homeodomain-like_sf"/>
</dbReference>
<keyword evidence="1" id="KW-0805">Transcription regulation</keyword>
<gene>
    <name evidence="6" type="ORF">REB14_14310</name>
</gene>
<feature type="transmembrane region" description="Helical" evidence="4">
    <location>
        <begin position="66"/>
        <end position="89"/>
    </location>
</feature>
<evidence type="ECO:0000256" key="4">
    <source>
        <dbReference type="SAM" id="Phobius"/>
    </source>
</evidence>
<evidence type="ECO:0000313" key="6">
    <source>
        <dbReference type="EMBL" id="MDR4953350.1"/>
    </source>
</evidence>
<proteinExistence type="predicted"/>
<organism evidence="6 7">
    <name type="scientific">Chryseobacterium metallicongregator</name>
    <dbReference type="NCBI Taxonomy" id="3073042"/>
    <lineage>
        <taxon>Bacteria</taxon>
        <taxon>Pseudomonadati</taxon>
        <taxon>Bacteroidota</taxon>
        <taxon>Flavobacteriia</taxon>
        <taxon>Flavobacteriales</taxon>
        <taxon>Weeksellaceae</taxon>
        <taxon>Chryseobacterium group</taxon>
        <taxon>Chryseobacterium</taxon>
    </lineage>
</organism>
<keyword evidence="4" id="KW-0812">Transmembrane</keyword>
<keyword evidence="4" id="KW-0472">Membrane</keyword>